<evidence type="ECO:0000259" key="2">
    <source>
        <dbReference type="Pfam" id="PF13338"/>
    </source>
</evidence>
<dbReference type="Pfam" id="PF13338">
    <property type="entry name" value="AbiEi_4"/>
    <property type="match status" value="1"/>
</dbReference>
<organism evidence="3 4">
    <name type="scientific">Geotalea uraniireducens</name>
    <dbReference type="NCBI Taxonomy" id="351604"/>
    <lineage>
        <taxon>Bacteria</taxon>
        <taxon>Pseudomonadati</taxon>
        <taxon>Thermodesulfobacteriota</taxon>
        <taxon>Desulfuromonadia</taxon>
        <taxon>Geobacterales</taxon>
        <taxon>Geobacteraceae</taxon>
        <taxon>Geotalea</taxon>
    </lineage>
</organism>
<proteinExistence type="predicted"/>
<dbReference type="RefSeq" id="WP_282001184.1">
    <property type="nucleotide sequence ID" value="NZ_AP027151.1"/>
</dbReference>
<dbReference type="EMBL" id="AP027151">
    <property type="protein sequence ID" value="BDV41220.1"/>
    <property type="molecule type" value="Genomic_DNA"/>
</dbReference>
<reference evidence="3 4" key="1">
    <citation type="submission" date="2022-12" db="EMBL/GenBank/DDBJ databases">
        <title>Polyphasic characterization of Geotalea uranireducens NIT-SL11 newly isolated from a complex of sewage sludge and microbially reduced graphene oxide.</title>
        <authorList>
            <person name="Xie L."/>
            <person name="Yoshida N."/>
            <person name="Meng L."/>
        </authorList>
    </citation>
    <scope>NUCLEOTIDE SEQUENCE [LARGE SCALE GENOMIC DNA]</scope>
    <source>
        <strain evidence="3 4">NIT-SL11</strain>
    </source>
</reference>
<keyword evidence="4" id="KW-1185">Reference proteome</keyword>
<dbReference type="InterPro" id="IPR025159">
    <property type="entry name" value="AbiEi_N"/>
</dbReference>
<feature type="domain" description="AbiEi antitoxin C-terminal" evidence="1">
    <location>
        <begin position="66"/>
        <end position="208"/>
    </location>
</feature>
<dbReference type="Pfam" id="PF09407">
    <property type="entry name" value="AbiEi_1"/>
    <property type="match status" value="1"/>
</dbReference>
<evidence type="ECO:0000259" key="1">
    <source>
        <dbReference type="Pfam" id="PF09407"/>
    </source>
</evidence>
<protein>
    <recommendedName>
        <fullName evidence="5">AbiEi antitoxin C-terminal domain-containing protein</fullName>
    </recommendedName>
</protein>
<sequence>MYLGLVDSLAAQGRSCFTYQEFLNLAGSTEIAVKSALHRLQKKGEIAMPFRGFYVILLPMHRSVGCVPAAQFIPHLMEHLGEVYYAGLLSAAEFHGAAHQRPQVFQVMVAKIRRPITCGNIRVQFIYRKNAAAIPTEIRNTTAGTIKVSTPEATALDVVGYVSHCAGLDNVATILTELAERIDPHRLVEVAELSPVSYAQRLGYLLELVGEKELVAPLADYVRLKRPIPTALTPRVSIKGAKKDRRWQVYVNTTIDPDI</sequence>
<evidence type="ECO:0008006" key="5">
    <source>
        <dbReference type="Google" id="ProtNLM"/>
    </source>
</evidence>
<accession>A0ABN6VT37</accession>
<dbReference type="InterPro" id="IPR018547">
    <property type="entry name" value="AbiEi_C"/>
</dbReference>
<evidence type="ECO:0000313" key="3">
    <source>
        <dbReference type="EMBL" id="BDV41220.1"/>
    </source>
</evidence>
<dbReference type="Proteomes" id="UP001317705">
    <property type="component" value="Chromosome"/>
</dbReference>
<name>A0ABN6VT37_9BACT</name>
<gene>
    <name evidence="3" type="ORF">GURASL_01430</name>
</gene>
<feature type="domain" description="AbiEi antitoxin N-terminal" evidence="2">
    <location>
        <begin position="6"/>
        <end position="55"/>
    </location>
</feature>
<evidence type="ECO:0000313" key="4">
    <source>
        <dbReference type="Proteomes" id="UP001317705"/>
    </source>
</evidence>